<keyword evidence="1" id="KW-0472">Membrane</keyword>
<evidence type="ECO:0000313" key="2">
    <source>
        <dbReference type="EMBL" id="BAJ92583.1"/>
    </source>
</evidence>
<protein>
    <submittedName>
        <fullName evidence="2">Predicted protein</fullName>
    </submittedName>
</protein>
<dbReference type="EMBL" id="AK361376">
    <property type="protein sequence ID" value="BAJ92583.1"/>
    <property type="molecule type" value="mRNA"/>
</dbReference>
<name>F2DBW2_HORVV</name>
<keyword evidence="1" id="KW-1133">Transmembrane helix</keyword>
<keyword evidence="1" id="KW-0812">Transmembrane</keyword>
<organism evidence="2">
    <name type="scientific">Hordeum vulgare subsp. vulgare</name>
    <name type="common">Domesticated barley</name>
    <dbReference type="NCBI Taxonomy" id="112509"/>
    <lineage>
        <taxon>Eukaryota</taxon>
        <taxon>Viridiplantae</taxon>
        <taxon>Streptophyta</taxon>
        <taxon>Embryophyta</taxon>
        <taxon>Tracheophyta</taxon>
        <taxon>Spermatophyta</taxon>
        <taxon>Magnoliopsida</taxon>
        <taxon>Liliopsida</taxon>
        <taxon>Poales</taxon>
        <taxon>Poaceae</taxon>
        <taxon>BOP clade</taxon>
        <taxon>Pooideae</taxon>
        <taxon>Triticodae</taxon>
        <taxon>Triticeae</taxon>
        <taxon>Hordeinae</taxon>
        <taxon>Hordeum</taxon>
    </lineage>
</organism>
<sequence>MDNKKQCYHCIMFCFANCSIFIQAIQPFFVDVSKFNIKCQFSSFLQQVSILIGSFKVSELVWCKSSIIYL</sequence>
<proteinExistence type="evidence at transcript level"/>
<accession>F2DBW2</accession>
<dbReference type="AlphaFoldDB" id="F2DBW2"/>
<evidence type="ECO:0000256" key="1">
    <source>
        <dbReference type="SAM" id="Phobius"/>
    </source>
</evidence>
<reference evidence="2" key="1">
    <citation type="journal article" date="2011" name="Plant Physiol.">
        <title>Comprehensive sequence analysis of 24,783 barley full-length cDNAs derived from 12 clone libraries.</title>
        <authorList>
            <person name="Matsumoto T."/>
            <person name="Tanaka T."/>
            <person name="Sakai H."/>
            <person name="Amano N."/>
            <person name="Kanamori H."/>
            <person name="Kurita K."/>
            <person name="Kikuta A."/>
            <person name="Kamiya K."/>
            <person name="Yamamoto M."/>
            <person name="Ikawa H."/>
            <person name="Fujii N."/>
            <person name="Hori K."/>
            <person name="Itoh T."/>
            <person name="Sato K."/>
        </authorList>
    </citation>
    <scope>NUCLEOTIDE SEQUENCE</scope>
    <source>
        <tissue evidence="2">Shoot</tissue>
    </source>
</reference>
<feature type="transmembrane region" description="Helical" evidence="1">
    <location>
        <begin position="7"/>
        <end position="29"/>
    </location>
</feature>